<dbReference type="Proteomes" id="UP001433508">
    <property type="component" value="Unassembled WGS sequence"/>
</dbReference>
<gene>
    <name evidence="1" type="ORF">V1525DRAFT_401968</name>
</gene>
<sequence>MPESAWLPSGRIAHFLDSKGAVEMEDEVHLANRGEPSETRLCLSETTQSDIFGNGLQFGLFQYSRKGAPLGAQTSSPGVPVIIIRELCQFFWTVSKHLEVFALNYQRCIRYLALWPLFCT</sequence>
<proteinExistence type="predicted"/>
<comment type="caution">
    <text evidence="1">The sequence shown here is derived from an EMBL/GenBank/DDBJ whole genome shotgun (WGS) entry which is preliminary data.</text>
</comment>
<organism evidence="1 2">
    <name type="scientific">Lipomyces kononenkoae</name>
    <name type="common">Yeast</name>
    <dbReference type="NCBI Taxonomy" id="34357"/>
    <lineage>
        <taxon>Eukaryota</taxon>
        <taxon>Fungi</taxon>
        <taxon>Dikarya</taxon>
        <taxon>Ascomycota</taxon>
        <taxon>Saccharomycotina</taxon>
        <taxon>Lipomycetes</taxon>
        <taxon>Lipomycetales</taxon>
        <taxon>Lipomycetaceae</taxon>
        <taxon>Lipomyces</taxon>
    </lineage>
</organism>
<name>A0ACC3T3B9_LIPKO</name>
<reference evidence="2" key="1">
    <citation type="journal article" date="2024" name="Front. Bioeng. Biotechnol.">
        <title>Genome-scale model development and genomic sequencing of the oleaginous clade Lipomyces.</title>
        <authorList>
            <person name="Czajka J.J."/>
            <person name="Han Y."/>
            <person name="Kim J."/>
            <person name="Mondo S.J."/>
            <person name="Hofstad B.A."/>
            <person name="Robles A."/>
            <person name="Haridas S."/>
            <person name="Riley R."/>
            <person name="LaButti K."/>
            <person name="Pangilinan J."/>
            <person name="Andreopoulos W."/>
            <person name="Lipzen A."/>
            <person name="Yan J."/>
            <person name="Wang M."/>
            <person name="Ng V."/>
            <person name="Grigoriev I.V."/>
            <person name="Spatafora J.W."/>
            <person name="Magnuson J.K."/>
            <person name="Baker S.E."/>
            <person name="Pomraning K.R."/>
        </authorList>
    </citation>
    <scope>NUCLEOTIDE SEQUENCE [LARGE SCALE GENOMIC DNA]</scope>
    <source>
        <strain evidence="2">CBS 7786</strain>
    </source>
</reference>
<keyword evidence="2" id="KW-1185">Reference proteome</keyword>
<dbReference type="EMBL" id="MU971360">
    <property type="protein sequence ID" value="KAK9238090.1"/>
    <property type="molecule type" value="Genomic_DNA"/>
</dbReference>
<evidence type="ECO:0000313" key="1">
    <source>
        <dbReference type="EMBL" id="KAK9238090.1"/>
    </source>
</evidence>
<accession>A0ACC3T3B9</accession>
<protein>
    <submittedName>
        <fullName evidence="1">Uncharacterized protein</fullName>
    </submittedName>
</protein>
<evidence type="ECO:0000313" key="2">
    <source>
        <dbReference type="Proteomes" id="UP001433508"/>
    </source>
</evidence>